<evidence type="ECO:0000256" key="11">
    <source>
        <dbReference type="ARBA" id="ARBA00031693"/>
    </source>
</evidence>
<evidence type="ECO:0000256" key="7">
    <source>
        <dbReference type="ARBA" id="ARBA00022723"/>
    </source>
</evidence>
<dbReference type="GO" id="GO:0005737">
    <property type="term" value="C:cytoplasm"/>
    <property type="evidence" value="ECO:0007669"/>
    <property type="project" value="TreeGrafter"/>
</dbReference>
<evidence type="ECO:0000256" key="6">
    <source>
        <dbReference type="ARBA" id="ARBA00022605"/>
    </source>
</evidence>
<dbReference type="UniPathway" id="UPA00135">
    <property type="reaction ID" value="UER00198"/>
</dbReference>
<dbReference type="GO" id="GO:0006564">
    <property type="term" value="P:L-serine biosynthetic process"/>
    <property type="evidence" value="ECO:0007669"/>
    <property type="project" value="UniProtKB-KW"/>
</dbReference>
<dbReference type="GO" id="GO:0036424">
    <property type="term" value="F:L-phosphoserine phosphatase activity"/>
    <property type="evidence" value="ECO:0007669"/>
    <property type="project" value="InterPro"/>
</dbReference>
<evidence type="ECO:0000256" key="5">
    <source>
        <dbReference type="ARBA" id="ARBA00015196"/>
    </source>
</evidence>
<dbReference type="SUPFAM" id="SSF56784">
    <property type="entry name" value="HAD-like"/>
    <property type="match status" value="1"/>
</dbReference>
<dbReference type="SFLD" id="SFLDG01136">
    <property type="entry name" value="C1.6:_Phosphoserine_Phosphatas"/>
    <property type="match status" value="1"/>
</dbReference>
<comment type="pathway">
    <text evidence="2">Amino-acid biosynthesis; L-serine biosynthesis; L-serine from 3-phospho-D-glycerate: step 3/3.</text>
</comment>
<comment type="cofactor">
    <cofactor evidence="1">
        <name>Mg(2+)</name>
        <dbReference type="ChEBI" id="CHEBI:18420"/>
    </cofactor>
</comment>
<dbReference type="RefSeq" id="WP_183530799.1">
    <property type="nucleotide sequence ID" value="NZ_JACIJM010000013.1"/>
</dbReference>
<evidence type="ECO:0000256" key="13">
    <source>
        <dbReference type="ARBA" id="ARBA00048523"/>
    </source>
</evidence>
<dbReference type="Gene3D" id="3.40.50.1000">
    <property type="entry name" value="HAD superfamily/HAD-like"/>
    <property type="match status" value="1"/>
</dbReference>
<dbReference type="NCBIfam" id="TIGR01488">
    <property type="entry name" value="HAD-SF-IB"/>
    <property type="match status" value="1"/>
</dbReference>
<keyword evidence="15" id="KW-1185">Reference proteome</keyword>
<proteinExistence type="inferred from homology"/>
<gene>
    <name evidence="14" type="ORF">FHS72_003329</name>
</gene>
<evidence type="ECO:0000313" key="14">
    <source>
        <dbReference type="EMBL" id="MBB5723684.1"/>
    </source>
</evidence>
<dbReference type="InterPro" id="IPR050582">
    <property type="entry name" value="HAD-like_SerB"/>
</dbReference>
<comment type="catalytic activity">
    <reaction evidence="13">
        <text>O-phospho-D-serine + H2O = D-serine + phosphate</text>
        <dbReference type="Rhea" id="RHEA:24873"/>
        <dbReference type="ChEBI" id="CHEBI:15377"/>
        <dbReference type="ChEBI" id="CHEBI:35247"/>
        <dbReference type="ChEBI" id="CHEBI:43474"/>
        <dbReference type="ChEBI" id="CHEBI:58680"/>
        <dbReference type="EC" id="3.1.3.3"/>
    </reaction>
</comment>
<evidence type="ECO:0000313" key="15">
    <source>
        <dbReference type="Proteomes" id="UP000535415"/>
    </source>
</evidence>
<dbReference type="SFLD" id="SFLDG01137">
    <property type="entry name" value="C1.6.1:_Phosphoserine_Phosphat"/>
    <property type="match status" value="1"/>
</dbReference>
<dbReference type="InterPro" id="IPR023214">
    <property type="entry name" value="HAD_sf"/>
</dbReference>
<accession>A0A7W9EZF7</accession>
<evidence type="ECO:0000256" key="10">
    <source>
        <dbReference type="ARBA" id="ARBA00023299"/>
    </source>
</evidence>
<keyword evidence="10" id="KW-0718">Serine biosynthesis</keyword>
<dbReference type="EMBL" id="JACIJM010000013">
    <property type="protein sequence ID" value="MBB5723684.1"/>
    <property type="molecule type" value="Genomic_DNA"/>
</dbReference>
<evidence type="ECO:0000256" key="8">
    <source>
        <dbReference type="ARBA" id="ARBA00022801"/>
    </source>
</evidence>
<evidence type="ECO:0000256" key="12">
    <source>
        <dbReference type="ARBA" id="ARBA00048138"/>
    </source>
</evidence>
<keyword evidence="9" id="KW-0460">Magnesium</keyword>
<protein>
    <recommendedName>
        <fullName evidence="5">Phosphoserine phosphatase</fullName>
        <ecNumber evidence="4">3.1.3.3</ecNumber>
    </recommendedName>
    <alternativeName>
        <fullName evidence="11">O-phosphoserine phosphohydrolase</fullName>
    </alternativeName>
</protein>
<comment type="caution">
    <text evidence="14">The sequence shown here is derived from an EMBL/GenBank/DDBJ whole genome shotgun (WGS) entry which is preliminary data.</text>
</comment>
<dbReference type="PANTHER" id="PTHR43344:SF2">
    <property type="entry name" value="PHOSPHOSERINE PHOSPHATASE"/>
    <property type="match status" value="1"/>
</dbReference>
<evidence type="ECO:0000256" key="9">
    <source>
        <dbReference type="ARBA" id="ARBA00022842"/>
    </source>
</evidence>
<dbReference type="InterPro" id="IPR036412">
    <property type="entry name" value="HAD-like_sf"/>
</dbReference>
<dbReference type="InterPro" id="IPR004469">
    <property type="entry name" value="PSP"/>
</dbReference>
<dbReference type="SFLD" id="SFLDF00029">
    <property type="entry name" value="phosphoserine_phosphatase"/>
    <property type="match status" value="1"/>
</dbReference>
<organism evidence="14 15">
    <name type="scientific">Yoonia ponticola</name>
    <dbReference type="NCBI Taxonomy" id="1524255"/>
    <lineage>
        <taxon>Bacteria</taxon>
        <taxon>Pseudomonadati</taxon>
        <taxon>Pseudomonadota</taxon>
        <taxon>Alphaproteobacteria</taxon>
        <taxon>Rhodobacterales</taxon>
        <taxon>Paracoccaceae</taxon>
        <taxon>Yoonia</taxon>
    </lineage>
</organism>
<sequence>MTLNFVLVGPKDCPAGALHAFLSEGGVTAADCLSKGHAAHFTANHDLDGADIDSLLQRAARLKLDLFISPKPIEKKKVLVADMEATIILDEMLDILAVERGVGDAVAQITSRAMNGEMDFAQSLVERTALFAGTPLSQLETLCAKIRYAPAAKSLVASMKRSGAKTALVTGGYEIFAKVVANACGFDEVIANRPIVKNGILTGELDHPICTSLTKKDTLFRVCRDLGVEPDQACCVGDGANDLDMLEYAGLAASYHGKSIVRDRVDLNIIHSDLTAILYAQGFRSEDIVDPL</sequence>
<dbReference type="Pfam" id="PF12710">
    <property type="entry name" value="HAD"/>
    <property type="match status" value="1"/>
</dbReference>
<evidence type="ECO:0000256" key="1">
    <source>
        <dbReference type="ARBA" id="ARBA00001946"/>
    </source>
</evidence>
<dbReference type="SFLD" id="SFLDS00003">
    <property type="entry name" value="Haloacid_Dehalogenase"/>
    <property type="match status" value="1"/>
</dbReference>
<name>A0A7W9EZF7_9RHOB</name>
<dbReference type="EC" id="3.1.3.3" evidence="4"/>
<dbReference type="AlphaFoldDB" id="A0A7W9EZF7"/>
<dbReference type="NCBIfam" id="TIGR00338">
    <property type="entry name" value="serB"/>
    <property type="match status" value="1"/>
</dbReference>
<comment type="catalytic activity">
    <reaction evidence="12">
        <text>O-phospho-L-serine + H2O = L-serine + phosphate</text>
        <dbReference type="Rhea" id="RHEA:21208"/>
        <dbReference type="ChEBI" id="CHEBI:15377"/>
        <dbReference type="ChEBI" id="CHEBI:33384"/>
        <dbReference type="ChEBI" id="CHEBI:43474"/>
        <dbReference type="ChEBI" id="CHEBI:57524"/>
        <dbReference type="EC" id="3.1.3.3"/>
    </reaction>
</comment>
<keyword evidence="7" id="KW-0479">Metal-binding</keyword>
<keyword evidence="6" id="KW-0028">Amino-acid biosynthesis</keyword>
<evidence type="ECO:0000256" key="3">
    <source>
        <dbReference type="ARBA" id="ARBA00009184"/>
    </source>
</evidence>
<dbReference type="Proteomes" id="UP000535415">
    <property type="component" value="Unassembled WGS sequence"/>
</dbReference>
<dbReference type="GO" id="GO:0000287">
    <property type="term" value="F:magnesium ion binding"/>
    <property type="evidence" value="ECO:0007669"/>
    <property type="project" value="TreeGrafter"/>
</dbReference>
<keyword evidence="8 14" id="KW-0378">Hydrolase</keyword>
<evidence type="ECO:0000256" key="2">
    <source>
        <dbReference type="ARBA" id="ARBA00005135"/>
    </source>
</evidence>
<evidence type="ECO:0000256" key="4">
    <source>
        <dbReference type="ARBA" id="ARBA00012640"/>
    </source>
</evidence>
<comment type="similarity">
    <text evidence="3">Belongs to the HAD-like hydrolase superfamily. SerB family.</text>
</comment>
<dbReference type="PANTHER" id="PTHR43344">
    <property type="entry name" value="PHOSPHOSERINE PHOSPHATASE"/>
    <property type="match status" value="1"/>
</dbReference>
<reference evidence="14 15" key="1">
    <citation type="submission" date="2020-08" db="EMBL/GenBank/DDBJ databases">
        <title>Genomic Encyclopedia of Type Strains, Phase IV (KMG-IV): sequencing the most valuable type-strain genomes for metagenomic binning, comparative biology and taxonomic classification.</title>
        <authorList>
            <person name="Goeker M."/>
        </authorList>
    </citation>
    <scope>NUCLEOTIDE SEQUENCE [LARGE SCALE GENOMIC DNA]</scope>
    <source>
        <strain evidence="14 15">DSM 101064</strain>
    </source>
</reference>